<feature type="region of interest" description="Disordered" evidence="2">
    <location>
        <begin position="287"/>
        <end position="434"/>
    </location>
</feature>
<feature type="domain" description="CCHC-type" evidence="3">
    <location>
        <begin position="191"/>
        <end position="207"/>
    </location>
</feature>
<gene>
    <name evidence="4" type="ORF">Vbra_21091</name>
</gene>
<dbReference type="PANTHER" id="PTHR22639">
    <property type="entry name" value="GAG-RELATED PROTEIN"/>
    <property type="match status" value="1"/>
</dbReference>
<dbReference type="InterPro" id="IPR042509">
    <property type="entry name" value="ZCCHC3"/>
</dbReference>
<feature type="compositionally biased region" description="Gly residues" evidence="2">
    <location>
        <begin position="402"/>
        <end position="411"/>
    </location>
</feature>
<keyword evidence="1" id="KW-0862">Zinc</keyword>
<evidence type="ECO:0000256" key="2">
    <source>
        <dbReference type="SAM" id="MobiDB-lite"/>
    </source>
</evidence>
<dbReference type="InParanoid" id="A0A0G4EWV0"/>
<feature type="compositionally biased region" description="Gly residues" evidence="2">
    <location>
        <begin position="306"/>
        <end position="317"/>
    </location>
</feature>
<feature type="compositionally biased region" description="Basic and acidic residues" evidence="2">
    <location>
        <begin position="7"/>
        <end position="27"/>
    </location>
</feature>
<dbReference type="OrthoDB" id="493856at2759"/>
<dbReference type="SMART" id="SM00343">
    <property type="entry name" value="ZnF_C2HC"/>
    <property type="match status" value="4"/>
</dbReference>
<reference evidence="4 5" key="1">
    <citation type="submission" date="2014-11" db="EMBL/GenBank/DDBJ databases">
        <authorList>
            <person name="Zhu J."/>
            <person name="Qi W."/>
            <person name="Song R."/>
        </authorList>
    </citation>
    <scope>NUCLEOTIDE SEQUENCE [LARGE SCALE GENOMIC DNA]</scope>
</reference>
<feature type="region of interest" description="Disordered" evidence="2">
    <location>
        <begin position="1"/>
        <end position="74"/>
    </location>
</feature>
<feature type="region of interest" description="Disordered" evidence="2">
    <location>
        <begin position="91"/>
        <end position="116"/>
    </location>
</feature>
<dbReference type="GO" id="GO:0003723">
    <property type="term" value="F:RNA binding"/>
    <property type="evidence" value="ECO:0007669"/>
    <property type="project" value="InterPro"/>
</dbReference>
<dbReference type="Proteomes" id="UP000041254">
    <property type="component" value="Unassembled WGS sequence"/>
</dbReference>
<organism evidence="4 5">
    <name type="scientific">Vitrella brassicaformis (strain CCMP3155)</name>
    <dbReference type="NCBI Taxonomy" id="1169540"/>
    <lineage>
        <taxon>Eukaryota</taxon>
        <taxon>Sar</taxon>
        <taxon>Alveolata</taxon>
        <taxon>Colpodellida</taxon>
        <taxon>Vitrellaceae</taxon>
        <taxon>Vitrella</taxon>
    </lineage>
</organism>
<dbReference type="GO" id="GO:0003690">
    <property type="term" value="F:double-stranded DNA binding"/>
    <property type="evidence" value="ECO:0007669"/>
    <property type="project" value="InterPro"/>
</dbReference>
<dbReference type="PANTHER" id="PTHR22639:SF3">
    <property type="entry name" value="ZINC FINGER CCHC DOMAIN-CONTAINING PROTEIN 3"/>
    <property type="match status" value="1"/>
</dbReference>
<name>A0A0G4EWV0_VITBC</name>
<dbReference type="PROSITE" id="PS50158">
    <property type="entry name" value="ZF_CCHC"/>
    <property type="match status" value="1"/>
</dbReference>
<evidence type="ECO:0000313" key="5">
    <source>
        <dbReference type="Proteomes" id="UP000041254"/>
    </source>
</evidence>
<keyword evidence="1" id="KW-0863">Zinc-finger</keyword>
<keyword evidence="1" id="KW-0479">Metal-binding</keyword>
<dbReference type="InterPro" id="IPR001878">
    <property type="entry name" value="Znf_CCHC"/>
</dbReference>
<protein>
    <recommendedName>
        <fullName evidence="3">CCHC-type domain-containing protein</fullName>
    </recommendedName>
</protein>
<dbReference type="GO" id="GO:0002218">
    <property type="term" value="P:activation of innate immune response"/>
    <property type="evidence" value="ECO:0007669"/>
    <property type="project" value="InterPro"/>
</dbReference>
<sequence>MNSIARETVDSDAARETDMNGHMEHGSARPAKKKKKKKPSDSYVPFAAPEQASSPQRRNKKRRRGSFNAIVDHPQPPLFQYDVKGASVTVSAKKRQPRTDAVGDSDRLSLASGSPPPFVKRKPIARYFQTPQAARRAFPPRDLQAAYDRKQQQYCLLCGGDHESSDCTRWACFYCFDTSHLSAECPYRDVRCGRCGDEGHEAASCPQKHYEDSVFVSEKTLREDFAPSCVTCGERGHLICGDCPHSASGRRGAGGVATCASCGGTRHTIDQCNCRPRNKHHEWMEAVAARQKKKRKKKKKKKKKSGGGGGGEGGGDYGAPAHAHDAAVGFDMGDSRRGTKRRLPDTDSGRLFPFAGRRKVFADSDDEGAEEPPPMHHTKGSRRVVLASAPPPPPRRVFMSSSGGGMSGGVEGRSEGQMSRPRDRWASVKKWSEE</sequence>
<keyword evidence="5" id="KW-1185">Reference proteome</keyword>
<dbReference type="OMA" id="MEACSIC"/>
<proteinExistence type="predicted"/>
<evidence type="ECO:0000256" key="1">
    <source>
        <dbReference type="PROSITE-ProRule" id="PRU00047"/>
    </source>
</evidence>
<dbReference type="Gene3D" id="4.10.60.10">
    <property type="entry name" value="Zinc finger, CCHC-type"/>
    <property type="match status" value="1"/>
</dbReference>
<dbReference type="GO" id="GO:0008270">
    <property type="term" value="F:zinc ion binding"/>
    <property type="evidence" value="ECO:0007669"/>
    <property type="project" value="UniProtKB-KW"/>
</dbReference>
<dbReference type="AlphaFoldDB" id="A0A0G4EWV0"/>
<dbReference type="EMBL" id="CDMY01000336">
    <property type="protein sequence ID" value="CEM03243.1"/>
    <property type="molecule type" value="Genomic_DNA"/>
</dbReference>
<accession>A0A0G4EWV0</accession>
<dbReference type="VEuPathDB" id="CryptoDB:Vbra_21091"/>
<evidence type="ECO:0000259" key="3">
    <source>
        <dbReference type="PROSITE" id="PS50158"/>
    </source>
</evidence>
<dbReference type="STRING" id="1169540.A0A0G4EWV0"/>
<evidence type="ECO:0000313" key="4">
    <source>
        <dbReference type="EMBL" id="CEM03243.1"/>
    </source>
</evidence>
<feature type="compositionally biased region" description="Basic residues" evidence="2">
    <location>
        <begin position="290"/>
        <end position="305"/>
    </location>
</feature>
<feature type="compositionally biased region" description="Basic and acidic residues" evidence="2">
    <location>
        <begin position="420"/>
        <end position="434"/>
    </location>
</feature>
<feature type="compositionally biased region" description="Basic and acidic residues" evidence="2">
    <location>
        <begin position="333"/>
        <end position="348"/>
    </location>
</feature>